<name>A0A6N8I272_9FIRM</name>
<dbReference type="EMBL" id="VWXL01000081">
    <property type="protein sequence ID" value="MVB12038.1"/>
    <property type="molecule type" value="Genomic_DNA"/>
</dbReference>
<dbReference type="RefSeq" id="WP_066643054.1">
    <property type="nucleotide sequence ID" value="NZ_CP060286.1"/>
</dbReference>
<dbReference type="NCBIfam" id="TIGR00277">
    <property type="entry name" value="HDIG"/>
    <property type="match status" value="1"/>
</dbReference>
<gene>
    <name evidence="2" type="ORF">CAFE_27670</name>
    <name evidence="3" type="ORF">HCR03_18785</name>
</gene>
<dbReference type="Gene3D" id="1.10.3210.10">
    <property type="entry name" value="Hypothetical protein af1432"/>
    <property type="match status" value="1"/>
</dbReference>
<dbReference type="Proteomes" id="UP000515909">
    <property type="component" value="Chromosome"/>
</dbReference>
<evidence type="ECO:0000259" key="1">
    <source>
        <dbReference type="SMART" id="SM00471"/>
    </source>
</evidence>
<protein>
    <submittedName>
        <fullName evidence="2">HD domain protein</fullName>
    </submittedName>
    <submittedName>
        <fullName evidence="3">HD domain-containing protein</fullName>
    </submittedName>
</protein>
<dbReference type="AlphaFoldDB" id="A0A6N8I272"/>
<dbReference type="SUPFAM" id="SSF109604">
    <property type="entry name" value="HD-domain/PDEase-like"/>
    <property type="match status" value="1"/>
</dbReference>
<reference evidence="2 4" key="1">
    <citation type="submission" date="2019-09" db="EMBL/GenBank/DDBJ databases">
        <title>Genome sequence of Clostridium sp. EA1.</title>
        <authorList>
            <person name="Poehlein A."/>
            <person name="Bengelsdorf F.R."/>
            <person name="Daniel R."/>
        </authorList>
    </citation>
    <scope>NUCLEOTIDE SEQUENCE [LARGE SCALE GENOMIC DNA]</scope>
    <source>
        <strain evidence="2 4">EA1</strain>
    </source>
</reference>
<dbReference type="InterPro" id="IPR006675">
    <property type="entry name" value="HDIG_dom"/>
</dbReference>
<dbReference type="Proteomes" id="UP000469440">
    <property type="component" value="Unassembled WGS sequence"/>
</dbReference>
<evidence type="ECO:0000313" key="2">
    <source>
        <dbReference type="EMBL" id="MVB12038.1"/>
    </source>
</evidence>
<sequence>MKMVNELLKHPQYIRDMELNVEAEKDRLFCRHDLQHSFDVARVAYIMCLERKFPISREIIYAAALLHDIAKWKQYRDGSDHALEGAVLAKEILEDIGVSGKDTEEITDAIKTHRRKDTRKSLLGTVLYESDKACRPCIFCKSIDVCNRFTDGKNPELTY</sequence>
<dbReference type="InterPro" id="IPR003607">
    <property type="entry name" value="HD/PDEase_dom"/>
</dbReference>
<evidence type="ECO:0000313" key="5">
    <source>
        <dbReference type="Proteomes" id="UP000515909"/>
    </source>
</evidence>
<dbReference type="KEGG" id="cfem:HCR03_18785"/>
<feature type="domain" description="HD/PDEase" evidence="1">
    <location>
        <begin position="29"/>
        <end position="145"/>
    </location>
</feature>
<reference evidence="3 5" key="2">
    <citation type="submission" date="2020-08" db="EMBL/GenBank/DDBJ databases">
        <title>The isolate Caproiciproducens sp. 7D4C2 produces n-caproate at mildly acidic conditions from hexoses: genome and rBOX comparison with related strains and chain-elongating bacteria.</title>
        <authorList>
            <person name="Esquivel-Elizondo S."/>
            <person name="Bagci C."/>
            <person name="Temovska M."/>
            <person name="Jeon B.S."/>
            <person name="Bessarab I."/>
            <person name="Williams R.B.H."/>
            <person name="Huson D.H."/>
            <person name="Angenent L.T."/>
        </authorList>
    </citation>
    <scope>NUCLEOTIDE SEQUENCE [LARGE SCALE GENOMIC DNA]</scope>
    <source>
        <strain evidence="3 5">7D4C2</strain>
    </source>
</reference>
<evidence type="ECO:0000313" key="4">
    <source>
        <dbReference type="Proteomes" id="UP000469440"/>
    </source>
</evidence>
<organism evidence="2 4">
    <name type="scientific">Caproicibacter fermentans</name>
    <dbReference type="NCBI Taxonomy" id="2576756"/>
    <lineage>
        <taxon>Bacteria</taxon>
        <taxon>Bacillati</taxon>
        <taxon>Bacillota</taxon>
        <taxon>Clostridia</taxon>
        <taxon>Eubacteriales</taxon>
        <taxon>Acutalibacteraceae</taxon>
        <taxon>Caproicibacter</taxon>
    </lineage>
</organism>
<dbReference type="EMBL" id="CP060286">
    <property type="protein sequence ID" value="QNK40635.1"/>
    <property type="molecule type" value="Genomic_DNA"/>
</dbReference>
<keyword evidence="4" id="KW-1185">Reference proteome</keyword>
<accession>A0A6N8I272</accession>
<dbReference type="SMART" id="SM00471">
    <property type="entry name" value="HDc"/>
    <property type="match status" value="1"/>
</dbReference>
<dbReference type="InterPro" id="IPR006674">
    <property type="entry name" value="HD_domain"/>
</dbReference>
<proteinExistence type="predicted"/>
<accession>A0A7G8TAJ4</accession>
<evidence type="ECO:0000313" key="3">
    <source>
        <dbReference type="EMBL" id="QNK40635.1"/>
    </source>
</evidence>
<dbReference type="Pfam" id="PF01966">
    <property type="entry name" value="HD"/>
    <property type="match status" value="1"/>
</dbReference>
<dbReference type="OrthoDB" id="1669667at2"/>